<dbReference type="Proteomes" id="UP000887576">
    <property type="component" value="Unplaced"/>
</dbReference>
<name>A0AC34RGU8_9BILA</name>
<protein>
    <submittedName>
        <fullName evidence="2">Uncharacterized protein</fullName>
    </submittedName>
</protein>
<sequence>MAEENQKKPSENKAAEPPDAENKANSRAQPVNAPEAEPPAGAPAPQPIARDAESPNAVTGKSKSTFQPMETSKTPMRTSSKYSENVDEQAGKAETPNTKSAFNEAAVGESAKKKSAFKNAESPATGIGELPLAPTPRDRTPPAIPQAVSTPPNADVTTPQANTAIAEPTVLPAASKPADNVEGQSAKRKRQLRGSDNAEGKSGKKRSRPTEGDAATVKTAHPRRKAAPSTHVPAYRRRVASTESDARTAQILEAQKDDTTFLRSALEVEQTALLTDEIEPTNGPKPDDEPELVSALEPGVPTPEKICIQKKRRSGRRHFDKKSKKRVQEVFCNEKSSIEFVSPDSKSPTISERQIVDYIDDVRLGGMQFQWENISLKKFAVLFSCVVGFLNILNFPELVFRNGGVYFFIPYLICFFVIGLPMMYLELALGQYCSLPPATLFSRMGSLFAGIGYSMTVLRVLNAWSVFNHQTMYSFFASLGVSQDARRIWRMCQRIPLRDCVEPFRRCPNKNSALFQDGCFDVMEDLTEHKNITVEQAMTILSGSSTALREFYVHYYFTAEYYEPFSIFPITAAIFAAAVYGCLLMSGMKSISKAAVVVMVLSILNSIIMIVVESTGGYIPQVLELLKPENVAALWCFKTWRDAAIHVMTSFGIADGTLIWLGSMSKFNNNITKDVIFMAVCGFCANLMGLITTMPFMVMLAHELFDVPGPIDLTLRQKVEFLGPNWNMVLHEYLLPFFGLFQNGPYFSAIISFSLFGMTIALQSLTGEMTAIISFSLFGMTIALQSLTGEMTLTSFYRAFPSLLSIEEVYFRKFFGAAYFCLFFLFCTATANPFYYTIVGPFISNFMVEQLIPIVALFELVLIISHYKFSRFMTNIGTMTKSRSSNFVWNVARIMWCCLTPAALFAMTIVSVIRIEEVEYALPITALGYCLVATLGGLFLWIFLIKLVYYKVKKKNTHFLFECAKNWGPQLTEDRNKAEFDERAARVRN</sequence>
<organism evidence="1 2">
    <name type="scientific">Panagrolaimus sp. JU765</name>
    <dbReference type="NCBI Taxonomy" id="591449"/>
    <lineage>
        <taxon>Eukaryota</taxon>
        <taxon>Metazoa</taxon>
        <taxon>Ecdysozoa</taxon>
        <taxon>Nematoda</taxon>
        <taxon>Chromadorea</taxon>
        <taxon>Rhabditida</taxon>
        <taxon>Tylenchina</taxon>
        <taxon>Panagrolaimomorpha</taxon>
        <taxon>Panagrolaimoidea</taxon>
        <taxon>Panagrolaimidae</taxon>
        <taxon>Panagrolaimus</taxon>
    </lineage>
</organism>
<evidence type="ECO:0000313" key="2">
    <source>
        <dbReference type="WBParaSite" id="JU765_v2.g6831.t2"/>
    </source>
</evidence>
<dbReference type="WBParaSite" id="JU765_v2.g6831.t2">
    <property type="protein sequence ID" value="JU765_v2.g6831.t2"/>
    <property type="gene ID" value="JU765_v2.g6831"/>
</dbReference>
<accession>A0AC34RGU8</accession>
<proteinExistence type="predicted"/>
<reference evidence="2" key="1">
    <citation type="submission" date="2022-11" db="UniProtKB">
        <authorList>
            <consortium name="WormBaseParasite"/>
        </authorList>
    </citation>
    <scope>IDENTIFICATION</scope>
</reference>
<evidence type="ECO:0000313" key="1">
    <source>
        <dbReference type="Proteomes" id="UP000887576"/>
    </source>
</evidence>